<sequence>MRHTSATRCLCKQKLNFDITMAFQPIVDINSKSIFSYEALVRGKNGESAFEILSNVNEDNLYAFDQRCRVTAIETFSALNQTDNLNINFMPQAIYEPQACLETTIKSAKRCQFPTKQIIFEVTEQEQVISRSFLTTIFKTYRENGFKTAIDDFGEGYAGLSLLSGFQPDLIKLDMSLIADIQNNHAKQAILKGMIVTCDMLNVKLLAEGVETRAEYEYLKQAGLTLFQGYYFAKPVIESLPTVDWHKV</sequence>
<dbReference type="PANTHER" id="PTHR33121:SF15">
    <property type="entry name" value="BLUE LIGHT- AND TEMPERATURE-REGULATED ANTIREPRESSOR BLUF"/>
    <property type="match status" value="1"/>
</dbReference>
<protein>
    <recommendedName>
        <fullName evidence="1">EAL domain-containing protein</fullName>
    </recommendedName>
</protein>
<dbReference type="EMBL" id="AQHF01000021">
    <property type="protein sequence ID" value="MBE0346454.1"/>
    <property type="molecule type" value="Genomic_DNA"/>
</dbReference>
<dbReference type="CDD" id="cd01948">
    <property type="entry name" value="EAL"/>
    <property type="match status" value="1"/>
</dbReference>
<comment type="caution">
    <text evidence="2">The sequence shown here is derived from an EMBL/GenBank/DDBJ whole genome shotgun (WGS) entry which is preliminary data.</text>
</comment>
<dbReference type="SMART" id="SM00052">
    <property type="entry name" value="EAL"/>
    <property type="match status" value="1"/>
</dbReference>
<evidence type="ECO:0000313" key="3">
    <source>
        <dbReference type="Proteomes" id="UP000660708"/>
    </source>
</evidence>
<dbReference type="InterPro" id="IPR001633">
    <property type="entry name" value="EAL_dom"/>
</dbReference>
<dbReference type="RefSeq" id="WP_147390556.1">
    <property type="nucleotide sequence ID" value="NZ_AQHF01000021.1"/>
</dbReference>
<dbReference type="Proteomes" id="UP000660708">
    <property type="component" value="Unassembled WGS sequence"/>
</dbReference>
<dbReference type="GO" id="GO:0071111">
    <property type="term" value="F:cyclic-guanylate-specific phosphodiesterase activity"/>
    <property type="evidence" value="ECO:0007669"/>
    <property type="project" value="InterPro"/>
</dbReference>
<dbReference type="InterPro" id="IPR035919">
    <property type="entry name" value="EAL_sf"/>
</dbReference>
<reference evidence="2 3" key="1">
    <citation type="submission" date="2015-06" db="EMBL/GenBank/DDBJ databases">
        <title>Genome sequence of Pseudoalteromonas peptidolytica.</title>
        <authorList>
            <person name="Xie B.-B."/>
            <person name="Rong J.-C."/>
            <person name="Qin Q.-L."/>
            <person name="Zhang Y.-Z."/>
        </authorList>
    </citation>
    <scope>NUCLEOTIDE SEQUENCE [LARGE SCALE GENOMIC DNA]</scope>
    <source>
        <strain evidence="2 3">F12-50-A1</strain>
    </source>
</reference>
<feature type="domain" description="EAL" evidence="1">
    <location>
        <begin position="1"/>
        <end position="248"/>
    </location>
</feature>
<gene>
    <name evidence="2" type="ORF">PPEP_a3681</name>
</gene>
<keyword evidence="3" id="KW-1185">Reference proteome</keyword>
<accession>A0A8I0MWK8</accession>
<organism evidence="2 3">
    <name type="scientific">Pseudoalteromonas peptidolytica F12-50-A1</name>
    <dbReference type="NCBI Taxonomy" id="1315280"/>
    <lineage>
        <taxon>Bacteria</taxon>
        <taxon>Pseudomonadati</taxon>
        <taxon>Pseudomonadota</taxon>
        <taxon>Gammaproteobacteria</taxon>
        <taxon>Alteromonadales</taxon>
        <taxon>Pseudoalteromonadaceae</taxon>
        <taxon>Pseudoalteromonas</taxon>
    </lineage>
</organism>
<dbReference type="Gene3D" id="3.20.20.450">
    <property type="entry name" value="EAL domain"/>
    <property type="match status" value="1"/>
</dbReference>
<dbReference type="Pfam" id="PF00563">
    <property type="entry name" value="EAL"/>
    <property type="match status" value="1"/>
</dbReference>
<evidence type="ECO:0000259" key="1">
    <source>
        <dbReference type="PROSITE" id="PS50883"/>
    </source>
</evidence>
<dbReference type="AlphaFoldDB" id="A0A8I0MWK8"/>
<dbReference type="PROSITE" id="PS50883">
    <property type="entry name" value="EAL"/>
    <property type="match status" value="1"/>
</dbReference>
<name>A0A8I0MWK8_9GAMM</name>
<proteinExistence type="predicted"/>
<evidence type="ECO:0000313" key="2">
    <source>
        <dbReference type="EMBL" id="MBE0346454.1"/>
    </source>
</evidence>
<dbReference type="SUPFAM" id="SSF141868">
    <property type="entry name" value="EAL domain-like"/>
    <property type="match status" value="1"/>
</dbReference>
<dbReference type="InterPro" id="IPR050706">
    <property type="entry name" value="Cyclic-di-GMP_PDE-like"/>
</dbReference>
<dbReference type="PANTHER" id="PTHR33121">
    <property type="entry name" value="CYCLIC DI-GMP PHOSPHODIESTERASE PDEF"/>
    <property type="match status" value="1"/>
</dbReference>